<evidence type="ECO:0000313" key="3">
    <source>
        <dbReference type="Proteomes" id="UP000029443"/>
    </source>
</evidence>
<reference evidence="2 3" key="1">
    <citation type="submission" date="2012-09" db="EMBL/GenBank/DDBJ databases">
        <title>Genome Sequence of alkane-degrading Bacterium Alcanivorax jadensis T9.</title>
        <authorList>
            <person name="Lai Q."/>
            <person name="Shao Z."/>
        </authorList>
    </citation>
    <scope>NUCLEOTIDE SEQUENCE [LARGE SCALE GENOMIC DNA]</scope>
    <source>
        <strain evidence="2 3">T9</strain>
    </source>
</reference>
<keyword evidence="1" id="KW-0732">Signal</keyword>
<dbReference type="Gene3D" id="3.40.50.1820">
    <property type="entry name" value="alpha/beta hydrolase"/>
    <property type="match status" value="1"/>
</dbReference>
<gene>
    <name evidence="2" type="ORF">T9A_01715</name>
</gene>
<comment type="caution">
    <text evidence="2">The sequence shown here is derived from an EMBL/GenBank/DDBJ whole genome shotgun (WGS) entry which is preliminary data.</text>
</comment>
<name>A0ABR4WCS9_9GAMM</name>
<feature type="signal peptide" evidence="1">
    <location>
        <begin position="1"/>
        <end position="20"/>
    </location>
</feature>
<evidence type="ECO:0000256" key="1">
    <source>
        <dbReference type="SAM" id="SignalP"/>
    </source>
</evidence>
<sequence>MHIYKKVLPAAVALALAACGGGSDTVPDQSEGATQIGTFPRFDPLASDLPLNTDIVFAAAATSDGTADVGAPTNPVEAAINGLDGFSTSAYFDIGFAGGSIDPASLCTTLAQAMAQCASPNVFLIPLDTGSNDALDPANIVGVQAPGNWPAASAEVVSLDGGTNNVLRVIPQEPLQAKTKYLVFVTNGVLDSAGDPITPSSSYNTLGETTPAVTPALQPVRDAIAGWETIASGVLQTLSGGAISAEQAKDSIAISYTFTTTDPQAPLVAMAAPRAALVQAQVALGIAGGTAVANSTGLEALGLLSTPKARDNDIAAATAVDLNVLTGGALPAGVGSLYTGFIKLPYYLTTPDTTMKMSYTQDSWVADQTLGGALSAELPPGAPALPPVDADGVTYNVTYRYPFAAQKSVESVPLQVTLPEPDHVPANPAFGGADCQTARPAGYPVVIYIHGITSDRASVVALAHTLASVCVATVAIDLPLHGVTSGNPLGALLGADAVSSAYDPADVPVERHFGDPGGSGAQFINLGVLNNTRDNMRQSVMDMLNLNASLDSISTSLNDAGLGTLDTTNVKTVGVSLGGIVGAVYATVNQRAIGFESLTGFTSNLKPLDGLVVSAGGSQLTQILNNSQTFGPVIEAGLAAAGVQKGTTNFERFLYVAQSAVDSGDPVNFAETLGTLGVPVLVQQIVGGGDASGLADAKVYTADKVVPNSAAGAPLAGTTPLAALLGAGQVGPGPVDVSAANALVNLTIGHHASLLRPNEVSGEMPTNGENVATAELQTQVASFVLAPASTAVGSAPNGSNTAAAFIEAP</sequence>
<dbReference type="RefSeq" id="WP_052042695.1">
    <property type="nucleotide sequence ID" value="NZ_ARXU01000005.1"/>
</dbReference>
<organism evidence="2 3">
    <name type="scientific">Alcanivorax jadensis T9</name>
    <dbReference type="NCBI Taxonomy" id="1177181"/>
    <lineage>
        <taxon>Bacteria</taxon>
        <taxon>Pseudomonadati</taxon>
        <taxon>Pseudomonadota</taxon>
        <taxon>Gammaproteobacteria</taxon>
        <taxon>Oceanospirillales</taxon>
        <taxon>Alcanivoracaceae</taxon>
        <taxon>Alcanivorax</taxon>
    </lineage>
</organism>
<accession>A0ABR4WCS9</accession>
<dbReference type="InterPro" id="IPR029058">
    <property type="entry name" value="AB_hydrolase_fold"/>
</dbReference>
<dbReference type="Proteomes" id="UP000029443">
    <property type="component" value="Unassembled WGS sequence"/>
</dbReference>
<evidence type="ECO:0008006" key="4">
    <source>
        <dbReference type="Google" id="ProtNLM"/>
    </source>
</evidence>
<keyword evidence="3" id="KW-1185">Reference proteome</keyword>
<feature type="chain" id="PRO_5046224844" description="Bacterial virulence factor lipase N-terminal domain-containing protein" evidence="1">
    <location>
        <begin position="21"/>
        <end position="809"/>
    </location>
</feature>
<protein>
    <recommendedName>
        <fullName evidence="4">Bacterial virulence factor lipase N-terminal domain-containing protein</fullName>
    </recommendedName>
</protein>
<evidence type="ECO:0000313" key="2">
    <source>
        <dbReference type="EMBL" id="KGD61266.1"/>
    </source>
</evidence>
<dbReference type="SUPFAM" id="SSF53474">
    <property type="entry name" value="alpha/beta-Hydrolases"/>
    <property type="match status" value="1"/>
</dbReference>
<dbReference type="EMBL" id="ARXU01000005">
    <property type="protein sequence ID" value="KGD61266.1"/>
    <property type="molecule type" value="Genomic_DNA"/>
</dbReference>
<proteinExistence type="predicted"/>
<dbReference type="PROSITE" id="PS51257">
    <property type="entry name" value="PROKAR_LIPOPROTEIN"/>
    <property type="match status" value="1"/>
</dbReference>